<feature type="non-terminal residue" evidence="1">
    <location>
        <position position="1"/>
    </location>
</feature>
<sequence>RRIPRPWRWVQTLDFDTLSPEDNRRYWGLVYTCAYGDRHFLVAMPFCLPARWIYWLWCWMRVKRNRWEKALSAEYHRGRLAEHDRMQRKMDSFEYQKYAAGKFFEHAEEIREFEGALLAKRRERSTTTPSPDRQ</sequence>
<accession>A0A0F8XU19</accession>
<organism evidence="1">
    <name type="scientific">marine sediment metagenome</name>
    <dbReference type="NCBI Taxonomy" id="412755"/>
    <lineage>
        <taxon>unclassified sequences</taxon>
        <taxon>metagenomes</taxon>
        <taxon>ecological metagenomes</taxon>
    </lineage>
</organism>
<dbReference type="AlphaFoldDB" id="A0A0F8XU19"/>
<dbReference type="EMBL" id="LAZR01060889">
    <property type="protein sequence ID" value="KKK64735.1"/>
    <property type="molecule type" value="Genomic_DNA"/>
</dbReference>
<proteinExistence type="predicted"/>
<protein>
    <submittedName>
        <fullName evidence="1">Uncharacterized protein</fullName>
    </submittedName>
</protein>
<comment type="caution">
    <text evidence="1">The sequence shown here is derived from an EMBL/GenBank/DDBJ whole genome shotgun (WGS) entry which is preliminary data.</text>
</comment>
<reference evidence="1" key="1">
    <citation type="journal article" date="2015" name="Nature">
        <title>Complex archaea that bridge the gap between prokaryotes and eukaryotes.</title>
        <authorList>
            <person name="Spang A."/>
            <person name="Saw J.H."/>
            <person name="Jorgensen S.L."/>
            <person name="Zaremba-Niedzwiedzka K."/>
            <person name="Martijn J."/>
            <person name="Lind A.E."/>
            <person name="van Eijk R."/>
            <person name="Schleper C."/>
            <person name="Guy L."/>
            <person name="Ettema T.J."/>
        </authorList>
    </citation>
    <scope>NUCLEOTIDE SEQUENCE</scope>
</reference>
<name>A0A0F8XU19_9ZZZZ</name>
<evidence type="ECO:0000313" key="1">
    <source>
        <dbReference type="EMBL" id="KKK64735.1"/>
    </source>
</evidence>
<gene>
    <name evidence="1" type="ORF">LCGC14_2981190</name>
</gene>